<organism evidence="6 7">
    <name type="scientific">Ligilactobacillus pobuzihii</name>
    <dbReference type="NCBI Taxonomy" id="449659"/>
    <lineage>
        <taxon>Bacteria</taxon>
        <taxon>Bacillati</taxon>
        <taxon>Bacillota</taxon>
        <taxon>Bacilli</taxon>
        <taxon>Lactobacillales</taxon>
        <taxon>Lactobacillaceae</taxon>
        <taxon>Ligilactobacillus</taxon>
    </lineage>
</organism>
<accession>A0A0R2LJG8</accession>
<dbReference type="InterPro" id="IPR006026">
    <property type="entry name" value="Peptidase_Metallo"/>
</dbReference>
<name>A0A0R2LJG8_9LACO</name>
<keyword evidence="7" id="KW-1185">Reference proteome</keyword>
<evidence type="ECO:0000256" key="3">
    <source>
        <dbReference type="ARBA" id="ARBA00022801"/>
    </source>
</evidence>
<dbReference type="STRING" id="449659.IV66_GL001679"/>
<dbReference type="SMART" id="SM00235">
    <property type="entry name" value="ZnMc"/>
    <property type="match status" value="1"/>
</dbReference>
<dbReference type="GO" id="GO:0008270">
    <property type="term" value="F:zinc ion binding"/>
    <property type="evidence" value="ECO:0007669"/>
    <property type="project" value="InterPro"/>
</dbReference>
<evidence type="ECO:0000256" key="1">
    <source>
        <dbReference type="ARBA" id="ARBA00022670"/>
    </source>
</evidence>
<dbReference type="RefSeq" id="WP_017867076.1">
    <property type="nucleotide sequence ID" value="NZ_JQCN01000035.1"/>
</dbReference>
<reference evidence="6 7" key="1">
    <citation type="journal article" date="2015" name="Genome Announc.">
        <title>Expanding the biotechnology potential of lactobacilli through comparative genomics of 213 strains and associated genera.</title>
        <authorList>
            <person name="Sun Z."/>
            <person name="Harris H.M."/>
            <person name="McCann A."/>
            <person name="Guo C."/>
            <person name="Argimon S."/>
            <person name="Zhang W."/>
            <person name="Yang X."/>
            <person name="Jeffery I.B."/>
            <person name="Cooney J.C."/>
            <person name="Kagawa T.F."/>
            <person name="Liu W."/>
            <person name="Song Y."/>
            <person name="Salvetti E."/>
            <person name="Wrobel A."/>
            <person name="Rasinkangas P."/>
            <person name="Parkhill J."/>
            <person name="Rea M.C."/>
            <person name="O'Sullivan O."/>
            <person name="Ritari J."/>
            <person name="Douillard F.P."/>
            <person name="Paul Ross R."/>
            <person name="Yang R."/>
            <person name="Briner A.E."/>
            <person name="Felis G.E."/>
            <person name="de Vos W.M."/>
            <person name="Barrangou R."/>
            <person name="Klaenhammer T.R."/>
            <person name="Caufield P.W."/>
            <person name="Cui Y."/>
            <person name="Zhang H."/>
            <person name="O'Toole P.W."/>
        </authorList>
    </citation>
    <scope>NUCLEOTIDE SEQUENCE [LARGE SCALE GENOMIC DNA]</scope>
    <source>
        <strain evidence="6 7">NBRC 103219</strain>
    </source>
</reference>
<evidence type="ECO:0000256" key="4">
    <source>
        <dbReference type="ARBA" id="ARBA00022833"/>
    </source>
</evidence>
<dbReference type="InterPro" id="IPR024079">
    <property type="entry name" value="MetalloPept_cat_dom_sf"/>
</dbReference>
<dbReference type="GO" id="GO:0004222">
    <property type="term" value="F:metalloendopeptidase activity"/>
    <property type="evidence" value="ECO:0007669"/>
    <property type="project" value="InterPro"/>
</dbReference>
<keyword evidence="4" id="KW-0862">Zinc</keyword>
<dbReference type="InterPro" id="IPR001818">
    <property type="entry name" value="Pept_M10_metallopeptidase"/>
</dbReference>
<dbReference type="GO" id="GO:0031012">
    <property type="term" value="C:extracellular matrix"/>
    <property type="evidence" value="ECO:0007669"/>
    <property type="project" value="InterPro"/>
</dbReference>
<evidence type="ECO:0000313" key="7">
    <source>
        <dbReference type="Proteomes" id="UP000051886"/>
    </source>
</evidence>
<dbReference type="AlphaFoldDB" id="A0A0R2LJG8"/>
<dbReference type="Proteomes" id="UP000051886">
    <property type="component" value="Unassembled WGS sequence"/>
</dbReference>
<feature type="domain" description="Peptidase metallopeptidase" evidence="5">
    <location>
        <begin position="67"/>
        <end position="224"/>
    </location>
</feature>
<keyword evidence="2" id="KW-0479">Metal-binding</keyword>
<dbReference type="Gene3D" id="3.40.390.10">
    <property type="entry name" value="Collagenase (Catalytic Domain)"/>
    <property type="match status" value="1"/>
</dbReference>
<keyword evidence="3" id="KW-0378">Hydrolase</keyword>
<keyword evidence="1 6" id="KW-0645">Protease</keyword>
<dbReference type="SUPFAM" id="SSF55486">
    <property type="entry name" value="Metalloproteases ('zincins'), catalytic domain"/>
    <property type="match status" value="1"/>
</dbReference>
<dbReference type="GO" id="GO:0006508">
    <property type="term" value="P:proteolysis"/>
    <property type="evidence" value="ECO:0007669"/>
    <property type="project" value="UniProtKB-KW"/>
</dbReference>
<proteinExistence type="predicted"/>
<protein>
    <submittedName>
        <fullName evidence="6">Zn-dependent protease</fullName>
    </submittedName>
</protein>
<gene>
    <name evidence="6" type="ORF">IV66_GL001679</name>
</gene>
<dbReference type="Pfam" id="PF00413">
    <property type="entry name" value="Peptidase_M10"/>
    <property type="match status" value="1"/>
</dbReference>
<dbReference type="EMBL" id="JQCN01000035">
    <property type="protein sequence ID" value="KRN99063.1"/>
    <property type="molecule type" value="Genomic_DNA"/>
</dbReference>
<dbReference type="PATRIC" id="fig|449659.4.peg.1712"/>
<evidence type="ECO:0000256" key="2">
    <source>
        <dbReference type="ARBA" id="ARBA00022723"/>
    </source>
</evidence>
<comment type="caution">
    <text evidence="6">The sequence shown here is derived from an EMBL/GenBank/DDBJ whole genome shotgun (WGS) entry which is preliminary data.</text>
</comment>
<evidence type="ECO:0000259" key="5">
    <source>
        <dbReference type="SMART" id="SM00235"/>
    </source>
</evidence>
<evidence type="ECO:0000313" key="6">
    <source>
        <dbReference type="EMBL" id="KRN99063.1"/>
    </source>
</evidence>
<sequence length="236" mass="26807">MMKWFKRLVSLVVVLLTVNIFFTPNLDEKLTSQVHDFGTIIERQVTKNFAQSAVEQDTHQTDKDGIEDIVFDRHLSQTYYYHFKDDVPDKFRKVYQQAIAVYNKTGIVKLRAGQGQGKDNELTLGVYQKEGQRKQQNVGGLRELGVGGPRIYPKMGINGNDMNSGQANLNSQYPPRLSVAIHEIGHALGLDHRNDRNSVMFPIDQGKTSLSTGDLKLLREIYNQLKVESTKTDRNP</sequence>